<protein>
    <submittedName>
        <fullName evidence="1">Uncharacterized protein</fullName>
    </submittedName>
</protein>
<reference evidence="1" key="1">
    <citation type="submission" date="2014-09" db="EMBL/GenBank/DDBJ databases">
        <authorList>
            <person name="Magalhaes I.L.F."/>
            <person name="Oliveira U."/>
            <person name="Santos F.R."/>
            <person name="Vidigal T.H.D.A."/>
            <person name="Brescovit A.D."/>
            <person name="Santos A.J."/>
        </authorList>
    </citation>
    <scope>NUCLEOTIDE SEQUENCE</scope>
    <source>
        <tissue evidence="1">Shoot tissue taken approximately 20 cm above the soil surface</tissue>
    </source>
</reference>
<dbReference type="AlphaFoldDB" id="A0A0A9F738"/>
<evidence type="ECO:0000313" key="1">
    <source>
        <dbReference type="EMBL" id="JAE08865.1"/>
    </source>
</evidence>
<sequence>MFFEEHEDYKVGVAIKFCFFFSELTKRKIICSSNNIMDYVCAVQRSGMALLGSSYM</sequence>
<organism evidence="1">
    <name type="scientific">Arundo donax</name>
    <name type="common">Giant reed</name>
    <name type="synonym">Donax arundinaceus</name>
    <dbReference type="NCBI Taxonomy" id="35708"/>
    <lineage>
        <taxon>Eukaryota</taxon>
        <taxon>Viridiplantae</taxon>
        <taxon>Streptophyta</taxon>
        <taxon>Embryophyta</taxon>
        <taxon>Tracheophyta</taxon>
        <taxon>Spermatophyta</taxon>
        <taxon>Magnoliopsida</taxon>
        <taxon>Liliopsida</taxon>
        <taxon>Poales</taxon>
        <taxon>Poaceae</taxon>
        <taxon>PACMAD clade</taxon>
        <taxon>Arundinoideae</taxon>
        <taxon>Arundineae</taxon>
        <taxon>Arundo</taxon>
    </lineage>
</organism>
<accession>A0A0A9F738</accession>
<name>A0A0A9F738_ARUDO</name>
<proteinExistence type="predicted"/>
<dbReference type="EMBL" id="GBRH01189031">
    <property type="protein sequence ID" value="JAE08865.1"/>
    <property type="molecule type" value="Transcribed_RNA"/>
</dbReference>
<reference evidence="1" key="2">
    <citation type="journal article" date="2015" name="Data Brief">
        <title>Shoot transcriptome of the giant reed, Arundo donax.</title>
        <authorList>
            <person name="Barrero R.A."/>
            <person name="Guerrero F.D."/>
            <person name="Moolhuijzen P."/>
            <person name="Goolsby J.A."/>
            <person name="Tidwell J."/>
            <person name="Bellgard S.E."/>
            <person name="Bellgard M.I."/>
        </authorList>
    </citation>
    <scope>NUCLEOTIDE SEQUENCE</scope>
    <source>
        <tissue evidence="1">Shoot tissue taken approximately 20 cm above the soil surface</tissue>
    </source>
</reference>